<accession>A0ABR7PAC4</accession>
<dbReference type="SMART" id="SM00363">
    <property type="entry name" value="S4"/>
    <property type="match status" value="1"/>
</dbReference>
<reference evidence="3 4" key="1">
    <citation type="submission" date="2020-08" db="EMBL/GenBank/DDBJ databases">
        <title>Genome public.</title>
        <authorList>
            <person name="Liu C."/>
            <person name="Sun Q."/>
        </authorList>
    </citation>
    <scope>NUCLEOTIDE SEQUENCE [LARGE SCALE GENOMIC DNA]</scope>
    <source>
        <strain evidence="3 4">3_YM_SP_D4_24.mj</strain>
    </source>
</reference>
<dbReference type="Gene3D" id="3.30.1370.160">
    <property type="match status" value="1"/>
</dbReference>
<evidence type="ECO:0000259" key="2">
    <source>
        <dbReference type="SMART" id="SM00363"/>
    </source>
</evidence>
<dbReference type="InterPro" id="IPR036986">
    <property type="entry name" value="S4_RNA-bd_sf"/>
</dbReference>
<evidence type="ECO:0000313" key="4">
    <source>
        <dbReference type="Proteomes" id="UP000661649"/>
    </source>
</evidence>
<keyword evidence="1" id="KW-0694">RNA-binding</keyword>
<evidence type="ECO:0000256" key="1">
    <source>
        <dbReference type="PROSITE-ProRule" id="PRU00182"/>
    </source>
</evidence>
<dbReference type="RefSeq" id="WP_117455677.1">
    <property type="nucleotide sequence ID" value="NZ_DAWEED010000217.1"/>
</dbReference>
<organism evidence="3 4">
    <name type="scientific">Blautia stercoris</name>
    <dbReference type="NCBI Taxonomy" id="871664"/>
    <lineage>
        <taxon>Bacteria</taxon>
        <taxon>Bacillati</taxon>
        <taxon>Bacillota</taxon>
        <taxon>Clostridia</taxon>
        <taxon>Lachnospirales</taxon>
        <taxon>Lachnospiraceae</taxon>
        <taxon>Blautia</taxon>
    </lineage>
</organism>
<name>A0ABR7PAC4_9FIRM</name>
<protein>
    <submittedName>
        <fullName evidence="3">RNA-binding protein</fullName>
    </submittedName>
</protein>
<dbReference type="PROSITE" id="PS50889">
    <property type="entry name" value="S4"/>
    <property type="match status" value="1"/>
</dbReference>
<evidence type="ECO:0000313" key="3">
    <source>
        <dbReference type="EMBL" id="MBC8628334.1"/>
    </source>
</evidence>
<keyword evidence="4" id="KW-1185">Reference proteome</keyword>
<dbReference type="Gene3D" id="3.10.290.10">
    <property type="entry name" value="RNA-binding S4 domain"/>
    <property type="match status" value="1"/>
</dbReference>
<dbReference type="InterPro" id="IPR040591">
    <property type="entry name" value="RqcP2_RBD"/>
</dbReference>
<sequence length="250" mass="28607">MEKEQLFEKRMIELSKNAYYRGILTFSDFLDLNELHKLHSLPLKQYGVKVETFGGHAFAERQMAAFIPDAFFFSQEYPISCICIRPSMEKFAENLTHRDYLGAILNLGIERSKIGDILVEDKKAYIFCHNSLCEFLMNEICRVRHTTVVPSIIENKEEFPSVKLQKVTGTVSSVRLDSVTALAFSTSRSSILPLIEGKKLFVNGKNIVSNAYHLKEGDIVSVRGKGKYRFDGTTNLTKKNRYHVEVSRYC</sequence>
<proteinExistence type="predicted"/>
<dbReference type="CDD" id="cd00165">
    <property type="entry name" value="S4"/>
    <property type="match status" value="1"/>
</dbReference>
<dbReference type="SUPFAM" id="SSF55174">
    <property type="entry name" value="Alpha-L RNA-binding motif"/>
    <property type="match status" value="1"/>
</dbReference>
<dbReference type="Proteomes" id="UP000661649">
    <property type="component" value="Unassembled WGS sequence"/>
</dbReference>
<feature type="domain" description="RNA-binding S4" evidence="2">
    <location>
        <begin position="174"/>
        <end position="237"/>
    </location>
</feature>
<dbReference type="EMBL" id="JACRTP010000002">
    <property type="protein sequence ID" value="MBC8628334.1"/>
    <property type="molecule type" value="Genomic_DNA"/>
</dbReference>
<dbReference type="Gene3D" id="3.30.70.330">
    <property type="match status" value="1"/>
</dbReference>
<dbReference type="Pfam" id="PF17774">
    <property type="entry name" value="YlmH_RBD"/>
    <property type="match status" value="1"/>
</dbReference>
<dbReference type="InterPro" id="IPR012677">
    <property type="entry name" value="Nucleotide-bd_a/b_plait_sf"/>
</dbReference>
<comment type="caution">
    <text evidence="3">The sequence shown here is derived from an EMBL/GenBank/DDBJ whole genome shotgun (WGS) entry which is preliminary data.</text>
</comment>
<gene>
    <name evidence="3" type="ORF">H8712_06840</name>
</gene>
<dbReference type="InterPro" id="IPR002942">
    <property type="entry name" value="S4_RNA-bd"/>
</dbReference>